<dbReference type="AlphaFoldDB" id="A0AAN7WB03"/>
<accession>A0AAN7WB03</accession>
<dbReference type="EMBL" id="JAVRQU010000008">
    <property type="protein sequence ID" value="KAK5699813.1"/>
    <property type="molecule type" value="Genomic_DNA"/>
</dbReference>
<feature type="compositionally biased region" description="Basic and acidic residues" evidence="1">
    <location>
        <begin position="87"/>
        <end position="98"/>
    </location>
</feature>
<feature type="region of interest" description="Disordered" evidence="1">
    <location>
        <begin position="68"/>
        <end position="136"/>
    </location>
</feature>
<protein>
    <submittedName>
        <fullName evidence="2">Uncharacterized protein</fullName>
    </submittedName>
</protein>
<evidence type="ECO:0000313" key="2">
    <source>
        <dbReference type="EMBL" id="KAK5699813.1"/>
    </source>
</evidence>
<name>A0AAN7WB03_9PEZI</name>
<sequence>MPLSSKQMEYLALAWQCFETEPKINYAKFAEVAGLASANSARELMRVAKNKLKNEYGMLSAGMVNANAATAGGSPAKKATPSKRARKPEISSDGHGEENGDLDDEESPKKKAKASLKKVTVKAEPAVVEDEDPLFQ</sequence>
<evidence type="ECO:0000256" key="1">
    <source>
        <dbReference type="SAM" id="MobiDB-lite"/>
    </source>
</evidence>
<proteinExistence type="predicted"/>
<evidence type="ECO:0000313" key="3">
    <source>
        <dbReference type="Proteomes" id="UP001310594"/>
    </source>
</evidence>
<gene>
    <name evidence="2" type="ORF">LTR97_005944</name>
</gene>
<feature type="compositionally biased region" description="Basic residues" evidence="1">
    <location>
        <begin position="110"/>
        <end position="120"/>
    </location>
</feature>
<organism evidence="2 3">
    <name type="scientific">Elasticomyces elasticus</name>
    <dbReference type="NCBI Taxonomy" id="574655"/>
    <lineage>
        <taxon>Eukaryota</taxon>
        <taxon>Fungi</taxon>
        <taxon>Dikarya</taxon>
        <taxon>Ascomycota</taxon>
        <taxon>Pezizomycotina</taxon>
        <taxon>Dothideomycetes</taxon>
        <taxon>Dothideomycetidae</taxon>
        <taxon>Mycosphaerellales</taxon>
        <taxon>Teratosphaeriaceae</taxon>
        <taxon>Elasticomyces</taxon>
    </lineage>
</organism>
<comment type="caution">
    <text evidence="2">The sequence shown here is derived from an EMBL/GenBank/DDBJ whole genome shotgun (WGS) entry which is preliminary data.</text>
</comment>
<reference evidence="2" key="1">
    <citation type="submission" date="2023-08" db="EMBL/GenBank/DDBJ databases">
        <title>Black Yeasts Isolated from many extreme environments.</title>
        <authorList>
            <person name="Coleine C."/>
            <person name="Stajich J.E."/>
            <person name="Selbmann L."/>
        </authorList>
    </citation>
    <scope>NUCLEOTIDE SEQUENCE</scope>
    <source>
        <strain evidence="2">CCFEE 5810</strain>
    </source>
</reference>
<feature type="compositionally biased region" description="Acidic residues" evidence="1">
    <location>
        <begin position="127"/>
        <end position="136"/>
    </location>
</feature>
<dbReference type="Proteomes" id="UP001310594">
    <property type="component" value="Unassembled WGS sequence"/>
</dbReference>